<dbReference type="EMBL" id="CP029042">
    <property type="protein sequence ID" value="AZS71322.1"/>
    <property type="molecule type" value="Genomic_DNA"/>
</dbReference>
<dbReference type="Pfam" id="PF10009">
    <property type="entry name" value="DUF2252"/>
    <property type="match status" value="1"/>
</dbReference>
<gene>
    <name evidence="1" type="ORF">DDE74_10540</name>
</gene>
<dbReference type="SUPFAM" id="SSF56112">
    <property type="entry name" value="Protein kinase-like (PK-like)"/>
    <property type="match status" value="1"/>
</dbReference>
<reference evidence="1 2" key="1">
    <citation type="submission" date="2018-04" db="EMBL/GenBank/DDBJ databases">
        <title>Complete genome sequences of Streptomyces lydicus strain WYEC and characterization of antagonistic properties of biological control agents.</title>
        <authorList>
            <person name="Mariita R.M."/>
            <person name="Sello J.K."/>
        </authorList>
    </citation>
    <scope>NUCLEOTIDE SEQUENCE [LARGE SCALE GENOMIC DNA]</scope>
    <source>
        <strain evidence="1 2">WYEC 108</strain>
    </source>
</reference>
<dbReference type="PANTHER" id="PTHR39441">
    <property type="entry name" value="DUF2252 DOMAIN-CONTAINING PROTEIN"/>
    <property type="match status" value="1"/>
</dbReference>
<accession>A0A3S9Y8J3</accession>
<evidence type="ECO:0000313" key="1">
    <source>
        <dbReference type="EMBL" id="AZS71322.1"/>
    </source>
</evidence>
<dbReference type="Proteomes" id="UP000275579">
    <property type="component" value="Chromosome"/>
</dbReference>
<organism evidence="1 2">
    <name type="scientific">Streptomyces lydicus</name>
    <dbReference type="NCBI Taxonomy" id="47763"/>
    <lineage>
        <taxon>Bacteria</taxon>
        <taxon>Bacillati</taxon>
        <taxon>Actinomycetota</taxon>
        <taxon>Actinomycetes</taxon>
        <taxon>Kitasatosporales</taxon>
        <taxon>Streptomycetaceae</taxon>
        <taxon>Streptomyces</taxon>
    </lineage>
</organism>
<dbReference type="InterPro" id="IPR011009">
    <property type="entry name" value="Kinase-like_dom_sf"/>
</dbReference>
<dbReference type="InterPro" id="IPR018721">
    <property type="entry name" value="DUF2252"/>
</dbReference>
<dbReference type="AlphaFoldDB" id="A0A3S9Y8J3"/>
<evidence type="ECO:0000313" key="2">
    <source>
        <dbReference type="Proteomes" id="UP000275579"/>
    </source>
</evidence>
<proteinExistence type="predicted"/>
<sequence>MPSQHAPAQDAAQRGEEILAVFDTAFGELLAADPAAFRVKFRKMAASAFAFYRGTASLFYRDLEEYAAQDGAGKDSGPYLDERTARVWIHGDLHAENFGTYMDATGRLIFNVNDFDEAYVGPFTWDLKRFAASVALIGYAKALSDKQITDLVRTYAAAYRERVHALAHKTKSSDRDELPPFTLDTAEGPLLDALRDARSLTRFGLLDSMTEIRDFERRFAAGGGSVELDAATRYKVLAAFDGYLETLPESSLDRPDSYRVKDVVGRRGIGIGSAGLPSYNILLEGNSDALENDVVIYMKQAQTPAVSRHITDPAVRGYFQHEGHRTVISQRALQDHADPWLGWTELDGAGQLVAEISPYAVDLDWSDIDDPEEIAAVVADLGRATATMHAAADDESGHSLVPFSTERAIDAAIAADEEGFASLLVDFAHSYGARARADHQIFVDLFRNGRIPGL</sequence>
<dbReference type="PANTHER" id="PTHR39441:SF1">
    <property type="entry name" value="DUF2252 DOMAIN-CONTAINING PROTEIN"/>
    <property type="match status" value="1"/>
</dbReference>
<protein>
    <submittedName>
        <fullName evidence="1">DUF2252 domain-containing protein</fullName>
    </submittedName>
</protein>
<name>A0A3S9Y8J3_9ACTN</name>
<dbReference type="RefSeq" id="WP_127150394.1">
    <property type="nucleotide sequence ID" value="NZ_CP029042.1"/>
</dbReference>